<dbReference type="KEGG" id="ccu:Ccur_05050"/>
<dbReference type="PANTHER" id="PTHR11103">
    <property type="entry name" value="SLR1189 PROTEIN"/>
    <property type="match status" value="1"/>
</dbReference>
<keyword evidence="2" id="KW-0808">Transferase</keyword>
<protein>
    <submittedName>
        <fullName evidence="4">Cobalamin-dependent methionine synthase I</fullName>
    </submittedName>
</protein>
<keyword evidence="1" id="KW-0489">Methyltransferase</keyword>
<organism evidence="4 5">
    <name type="scientific">Cryptobacterium curtum (strain ATCC 700683 / DSM 15641 / CCUG 43107 / 12-3)</name>
    <dbReference type="NCBI Taxonomy" id="469378"/>
    <lineage>
        <taxon>Bacteria</taxon>
        <taxon>Bacillati</taxon>
        <taxon>Actinomycetota</taxon>
        <taxon>Coriobacteriia</taxon>
        <taxon>Eggerthellales</taxon>
        <taxon>Eggerthellaceae</taxon>
        <taxon>Cryptobacterium</taxon>
    </lineage>
</organism>
<evidence type="ECO:0000259" key="3">
    <source>
        <dbReference type="Pfam" id="PF02574"/>
    </source>
</evidence>
<reference evidence="4 5" key="1">
    <citation type="journal article" date="2009" name="Stand. Genomic Sci.">
        <title>Complete genome sequence of Cryptobacterium curtum type strain (12-3).</title>
        <authorList>
            <person name="Mavrommatis K."/>
            <person name="Pukall R."/>
            <person name="Rohde C."/>
            <person name="Chen F."/>
            <person name="Sims D."/>
            <person name="Brettin T."/>
            <person name="Kuske C."/>
            <person name="Detter J.C."/>
            <person name="Han C."/>
            <person name="Lapidus A."/>
            <person name="Copeland A."/>
            <person name="Glavina Del Rio T."/>
            <person name="Nolan M."/>
            <person name="Lucas S."/>
            <person name="Tice H."/>
            <person name="Cheng J.F."/>
            <person name="Bruce D."/>
            <person name="Goodwin L."/>
            <person name="Pitluck S."/>
            <person name="Ovchinnikova G."/>
            <person name="Pati A."/>
            <person name="Ivanova N."/>
            <person name="Chen A."/>
            <person name="Palaniappan K."/>
            <person name="Chain P."/>
            <person name="D'haeseleer P."/>
            <person name="Goker M."/>
            <person name="Bristow J."/>
            <person name="Eisen J.A."/>
            <person name="Markowitz V."/>
            <person name="Hugenholtz P."/>
            <person name="Rohde M."/>
            <person name="Klenk H.P."/>
            <person name="Kyrpides N.C."/>
        </authorList>
    </citation>
    <scope>NUCLEOTIDE SEQUENCE [LARGE SCALE GENOMIC DNA]</scope>
    <source>
        <strain evidence="5">ATCC 700683 / DSM 15641 / 12-3</strain>
    </source>
</reference>
<dbReference type="InterPro" id="IPR003726">
    <property type="entry name" value="HCY_dom"/>
</dbReference>
<dbReference type="Proteomes" id="UP000000954">
    <property type="component" value="Chromosome"/>
</dbReference>
<dbReference type="OrthoDB" id="3171648at2"/>
<keyword evidence="5" id="KW-1185">Reference proteome</keyword>
<name>C7MMT6_CRYCD</name>
<proteinExistence type="predicted"/>
<dbReference type="Gene3D" id="3.20.20.330">
    <property type="entry name" value="Homocysteine-binding-like domain"/>
    <property type="match status" value="1"/>
</dbReference>
<evidence type="ECO:0000256" key="1">
    <source>
        <dbReference type="ARBA" id="ARBA00022603"/>
    </source>
</evidence>
<dbReference type="eggNOG" id="COG0646">
    <property type="taxonomic scope" value="Bacteria"/>
</dbReference>
<dbReference type="InterPro" id="IPR036589">
    <property type="entry name" value="HCY_dom_sf"/>
</dbReference>
<dbReference type="EMBL" id="CP001682">
    <property type="protein sequence ID" value="ACU94226.1"/>
    <property type="molecule type" value="Genomic_DNA"/>
</dbReference>
<dbReference type="STRING" id="469378.Ccur_05050"/>
<dbReference type="GO" id="GO:0008168">
    <property type="term" value="F:methyltransferase activity"/>
    <property type="evidence" value="ECO:0007669"/>
    <property type="project" value="UniProtKB-KW"/>
</dbReference>
<dbReference type="Pfam" id="PF02574">
    <property type="entry name" value="S-methyl_trans"/>
    <property type="match status" value="1"/>
</dbReference>
<dbReference type="SUPFAM" id="SSF82282">
    <property type="entry name" value="Homocysteine S-methyltransferase"/>
    <property type="match status" value="1"/>
</dbReference>
<feature type="domain" description="Hcy-binding" evidence="3">
    <location>
        <begin position="36"/>
        <end position="273"/>
    </location>
</feature>
<evidence type="ECO:0000256" key="2">
    <source>
        <dbReference type="ARBA" id="ARBA00022679"/>
    </source>
</evidence>
<dbReference type="PANTHER" id="PTHR11103:SF18">
    <property type="entry name" value="SLR1189 PROTEIN"/>
    <property type="match status" value="1"/>
</dbReference>
<accession>C7MMT6</accession>
<dbReference type="GO" id="GO:0032259">
    <property type="term" value="P:methylation"/>
    <property type="evidence" value="ECO:0007669"/>
    <property type="project" value="UniProtKB-KW"/>
</dbReference>
<dbReference type="AlphaFoldDB" id="C7MMT6"/>
<evidence type="ECO:0000313" key="5">
    <source>
        <dbReference type="Proteomes" id="UP000000954"/>
    </source>
</evidence>
<dbReference type="RefSeq" id="WP_012802914.1">
    <property type="nucleotide sequence ID" value="NC_013170.1"/>
</dbReference>
<dbReference type="HOGENOM" id="CLU_926644_0_0_11"/>
<sequence length="298" mass="30824">MPDIQMRFHHDMLTLSSPLESTLIAQGFDLSFGVSLLSVLEPEAVSAALRLQVAAGAPCLVAPTAGVTHARLAHQRAADRDINIAQAAKSLATAFTTQHVLAEIGATGLPIDPNSKSSLTANRDEYLRAARAIGDADIDAFFVNGLTGAADARCALMGVRQVFATPLIASVDVNEEGIANDGTGLEDIVAVMADLEADVVGFCTSADSEGAARLAQRAAHACDRPLLVQLNVQKQPSSTLFSHARGQLDIPYADPSSMVQAADCLRAAGAQFIRAVGAATPAYAGALAAALAGTEPIR</sequence>
<gene>
    <name evidence="4" type="ordered locus">Ccur_05050</name>
</gene>
<evidence type="ECO:0000313" key="4">
    <source>
        <dbReference type="EMBL" id="ACU94226.1"/>
    </source>
</evidence>